<dbReference type="GO" id="GO:0016787">
    <property type="term" value="F:hydrolase activity"/>
    <property type="evidence" value="ECO:0007669"/>
    <property type="project" value="UniProtKB-KW"/>
</dbReference>
<evidence type="ECO:0000256" key="2">
    <source>
        <dbReference type="ARBA" id="ARBA00022723"/>
    </source>
</evidence>
<dbReference type="InterPro" id="IPR051453">
    <property type="entry name" value="MBL_Glyoxalase_II"/>
</dbReference>
<dbReference type="EMBL" id="CP001634">
    <property type="protein sequence ID" value="ACR79713.1"/>
    <property type="molecule type" value="Genomic_DNA"/>
</dbReference>
<evidence type="ECO:0000259" key="5">
    <source>
        <dbReference type="SMART" id="SM00849"/>
    </source>
</evidence>
<evidence type="ECO:0000256" key="3">
    <source>
        <dbReference type="ARBA" id="ARBA00022801"/>
    </source>
</evidence>
<evidence type="ECO:0000313" key="6">
    <source>
        <dbReference type="EMBL" id="ACR79713.1"/>
    </source>
</evidence>
<dbReference type="InterPro" id="IPR001279">
    <property type="entry name" value="Metallo-B-lactamas"/>
</dbReference>
<accession>C5CHF8</accession>
<keyword evidence="3" id="KW-0378">Hydrolase</keyword>
<sequence>MIERVISSVLDENSYIVKIDGTVYVIDPGKGAAEFVKKRYGNEEVFVLLTHSHSDHLIDLPELKIKAIYMHPEERSVFENPELNFVNYFGMEQSQLSKLKEFLTDNPGEHWKVIHTPGHTPGSCCYLLCNRYLFAGDTLFERSIGRTDLPGGDPEKMENTLRLLKSFLENNPELVIFPGHGPSTTAARNLKENPFFNF</sequence>
<dbReference type="HOGENOM" id="CLU_030571_5_4_0"/>
<dbReference type="PANTHER" id="PTHR46233">
    <property type="entry name" value="HYDROXYACYLGLUTATHIONE HYDROLASE GLOC"/>
    <property type="match status" value="1"/>
</dbReference>
<dbReference type="RefSeq" id="WP_015868375.1">
    <property type="nucleotide sequence ID" value="NC_012785.1"/>
</dbReference>
<evidence type="ECO:0000313" key="7">
    <source>
        <dbReference type="Proteomes" id="UP000002382"/>
    </source>
</evidence>
<protein>
    <submittedName>
        <fullName evidence="6">Beta-lactamase domain protein</fullName>
    </submittedName>
</protein>
<dbReference type="AlphaFoldDB" id="C5CHF8"/>
<feature type="domain" description="Metallo-beta-lactamase" evidence="5">
    <location>
        <begin position="11"/>
        <end position="180"/>
    </location>
</feature>
<dbReference type="PANTHER" id="PTHR46233:SF3">
    <property type="entry name" value="HYDROXYACYLGLUTATHIONE HYDROLASE GLOC"/>
    <property type="match status" value="1"/>
</dbReference>
<dbReference type="Gene3D" id="3.60.15.10">
    <property type="entry name" value="Ribonuclease Z/Hydroxyacylglutathione hydrolase-like"/>
    <property type="match status" value="1"/>
</dbReference>
<dbReference type="SMART" id="SM00849">
    <property type="entry name" value="Lactamase_B"/>
    <property type="match status" value="1"/>
</dbReference>
<dbReference type="KEGG" id="kol:Kole_1005"/>
<comment type="cofactor">
    <cofactor evidence="1">
        <name>Zn(2+)</name>
        <dbReference type="ChEBI" id="CHEBI:29105"/>
    </cofactor>
</comment>
<reference evidence="6 7" key="2">
    <citation type="journal article" date="2011" name="J. Bacteriol.">
        <title>Genome Sequence of Kosmotoga olearia Strain TBF 19.5.1, a Thermophilic Bacterium with a Wide Growth Temperature Range, Isolated from the Troll B Oil Platform in the North Sea.</title>
        <authorList>
            <person name="Swithers K.S."/>
            <person name="Dipippo J.L."/>
            <person name="Bruce D.C."/>
            <person name="Detter C."/>
            <person name="Tapia R."/>
            <person name="Han S."/>
            <person name="Goodwin L.A."/>
            <person name="Han J."/>
            <person name="Woyke T."/>
            <person name="Pitluck S."/>
            <person name="Pennacchio L."/>
            <person name="Nolan M."/>
            <person name="Mikhailova N."/>
            <person name="Land M.L."/>
            <person name="Nesbo C.L."/>
            <person name="Gogarten J.P."/>
            <person name="Noll K.M."/>
        </authorList>
    </citation>
    <scope>NUCLEOTIDE SEQUENCE [LARGE SCALE GENOMIC DNA]</scope>
    <source>
        <strain evidence="7">ATCC BAA-1733 / DSM 21960 / TBF 19.5.1</strain>
    </source>
</reference>
<gene>
    <name evidence="6" type="ordered locus">Kole_1005</name>
</gene>
<dbReference type="eggNOG" id="COG0491">
    <property type="taxonomic scope" value="Bacteria"/>
</dbReference>
<organism evidence="6 7">
    <name type="scientific">Kosmotoga olearia (strain ATCC BAA-1733 / DSM 21960 / TBF 19.5.1)</name>
    <dbReference type="NCBI Taxonomy" id="521045"/>
    <lineage>
        <taxon>Bacteria</taxon>
        <taxon>Thermotogati</taxon>
        <taxon>Thermotogota</taxon>
        <taxon>Thermotogae</taxon>
        <taxon>Kosmotogales</taxon>
        <taxon>Kosmotogaceae</taxon>
        <taxon>Kosmotoga</taxon>
    </lineage>
</organism>
<reference evidence="6 7" key="1">
    <citation type="submission" date="2009-06" db="EMBL/GenBank/DDBJ databases">
        <title>Complete sequence of Thermotogales bacterium TBF 19.5.1.</title>
        <authorList>
            <consortium name="US DOE Joint Genome Institute"/>
            <person name="Lucas S."/>
            <person name="Copeland A."/>
            <person name="Lapidus A."/>
            <person name="Glavina del Rio T."/>
            <person name="Tice H."/>
            <person name="Bruce D."/>
            <person name="Goodwin L."/>
            <person name="Pitluck S."/>
            <person name="Chertkov O."/>
            <person name="Brettin T."/>
            <person name="Detter J.C."/>
            <person name="Han C."/>
            <person name="Schmutz J."/>
            <person name="Larimer F."/>
            <person name="Land M."/>
            <person name="Hauser L."/>
            <person name="Kyrpides N."/>
            <person name="Ovchinnikova G."/>
            <person name="Noll K."/>
        </authorList>
    </citation>
    <scope>NUCLEOTIDE SEQUENCE [LARGE SCALE GENOMIC DNA]</scope>
    <source>
        <strain evidence="7">ATCC BAA-1733 / DSM 21960 / TBF 19.5.1</strain>
    </source>
</reference>
<evidence type="ECO:0000256" key="4">
    <source>
        <dbReference type="ARBA" id="ARBA00022833"/>
    </source>
</evidence>
<dbReference type="Proteomes" id="UP000002382">
    <property type="component" value="Chromosome"/>
</dbReference>
<dbReference type="OrthoDB" id="9802248at2"/>
<keyword evidence="2" id="KW-0479">Metal-binding</keyword>
<evidence type="ECO:0000256" key="1">
    <source>
        <dbReference type="ARBA" id="ARBA00001947"/>
    </source>
</evidence>
<keyword evidence="7" id="KW-1185">Reference proteome</keyword>
<dbReference type="GO" id="GO:0046872">
    <property type="term" value="F:metal ion binding"/>
    <property type="evidence" value="ECO:0007669"/>
    <property type="project" value="UniProtKB-KW"/>
</dbReference>
<name>C5CHF8_KOSOT</name>
<dbReference type="Pfam" id="PF00753">
    <property type="entry name" value="Lactamase_B"/>
    <property type="match status" value="1"/>
</dbReference>
<proteinExistence type="predicted"/>
<dbReference type="InterPro" id="IPR036866">
    <property type="entry name" value="RibonucZ/Hydroxyglut_hydro"/>
</dbReference>
<dbReference type="CDD" id="cd06262">
    <property type="entry name" value="metallo-hydrolase-like_MBL-fold"/>
    <property type="match status" value="1"/>
</dbReference>
<keyword evidence="4" id="KW-0862">Zinc</keyword>
<dbReference type="STRING" id="521045.Kole_1005"/>
<dbReference type="SUPFAM" id="SSF56281">
    <property type="entry name" value="Metallo-hydrolase/oxidoreductase"/>
    <property type="match status" value="1"/>
</dbReference>